<feature type="region of interest" description="Disordered" evidence="6">
    <location>
        <begin position="231"/>
        <end position="321"/>
    </location>
</feature>
<keyword evidence="4" id="KW-0804">Transcription</keyword>
<dbReference type="PROSITE" id="PS00463">
    <property type="entry name" value="ZN2_CY6_FUNGAL_1"/>
    <property type="match status" value="1"/>
</dbReference>
<accession>A0ABR0TF37</accession>
<evidence type="ECO:0000259" key="7">
    <source>
        <dbReference type="PROSITE" id="PS50048"/>
    </source>
</evidence>
<keyword evidence="9" id="KW-1185">Reference proteome</keyword>
<feature type="region of interest" description="Disordered" evidence="6">
    <location>
        <begin position="1"/>
        <end position="148"/>
    </location>
</feature>
<sequence length="805" mass="89019">MASGHSPYASPTVVDPSLGPYYNQSNNGTAHHLQHPEVDDDLALRAELSRSLGLNHSTHESASTSHQHSPQPHDDLQQQQQQQQQQQHHAQQQHAQPVPLPSQPQHTSPSQHAVNPDLLPEHHPSPPPGQHTVDNNRDKRSKVSRACDECRRKKIRCDALNEHETCTNCKRSNSACAFSRQPLKRGPSKGYIKELAERLNALEGQMQPQQHGHVDQELQSLLAEAAYVTRDHHSPPRQAGQKRRLSQTEPIVIDPPVLAPRPAPVPQSSIPAAQPPAGPGSAPLHTYGNPYSRDSRMSPYPVQPNYRQDMRHTPQPQPMNTQPFFKYGGDTRRRESVSIPFDTQAGVPILVEWDEEVVDEYYRTIHQTFPLLPHSKHRLRMRLAECPPTLREAFLTVLECTMRTFPSFSSTLRPQHTYAPMMKRAAELLAGYPFENPATHNSGTNLVYLQTLLLMALESDNHGPATVRGQAGPSRAEWLGRAAGVAGQLEINLIRPRERFATEGDPDSEERLARRVWWVLFILDRWHASSTSDLLKLPENSVVLLPEDQILLGESTYHLARLSFIIGHLAAILTTTKTPETNVMAPSNPASSLLGLTLAGEIDRFRESVESVWGSLNLVHLSYHHCHLLIKRLNPTTEPTELIGHAVKVATVLNQRQTPITPLNHHFAALAAMTLCELVDIDKTRAEAIRGLEHISEALGFGRGLAGHEKSTGWDSAIRDLIVQKRNKLQLILGGIEKLPPGLQHLAHASAGEGGNGTLTPSSAQGNVAATSVAGENGRPGNFDPTMLTRYGYLTALGQGMFVSK</sequence>
<evidence type="ECO:0000256" key="1">
    <source>
        <dbReference type="ARBA" id="ARBA00022723"/>
    </source>
</evidence>
<evidence type="ECO:0000313" key="9">
    <source>
        <dbReference type="Proteomes" id="UP001341245"/>
    </source>
</evidence>
<evidence type="ECO:0000313" key="8">
    <source>
        <dbReference type="EMBL" id="KAK6003047.1"/>
    </source>
</evidence>
<gene>
    <name evidence="8" type="ORF">QM012_000892</name>
</gene>
<feature type="compositionally biased region" description="Low complexity" evidence="6">
    <location>
        <begin position="77"/>
        <end position="96"/>
    </location>
</feature>
<dbReference type="SMART" id="SM00066">
    <property type="entry name" value="GAL4"/>
    <property type="match status" value="1"/>
</dbReference>
<dbReference type="CDD" id="cd12148">
    <property type="entry name" value="fungal_TF_MHR"/>
    <property type="match status" value="1"/>
</dbReference>
<dbReference type="InterPro" id="IPR001138">
    <property type="entry name" value="Zn2Cys6_DnaBD"/>
</dbReference>
<keyword evidence="3" id="KW-0238">DNA-binding</keyword>
<evidence type="ECO:0000256" key="5">
    <source>
        <dbReference type="ARBA" id="ARBA00023242"/>
    </source>
</evidence>
<reference evidence="8 9" key="1">
    <citation type="submission" date="2023-11" db="EMBL/GenBank/DDBJ databases">
        <title>Draft genome sequence and annotation of the polyextremotolerant black yeast-like fungus Aureobasidium pullulans NRRL 62042.</title>
        <authorList>
            <person name="Dielentheis-Frenken M.R.E."/>
            <person name="Wibberg D."/>
            <person name="Blank L.M."/>
            <person name="Tiso T."/>
        </authorList>
    </citation>
    <scope>NUCLEOTIDE SEQUENCE [LARGE SCALE GENOMIC DNA]</scope>
    <source>
        <strain evidence="8 9">NRRL 62042</strain>
    </source>
</reference>
<dbReference type="InterPro" id="IPR036864">
    <property type="entry name" value="Zn2-C6_fun-type_DNA-bd_sf"/>
</dbReference>
<dbReference type="InterPro" id="IPR050797">
    <property type="entry name" value="Carb_Metab_Trans_Reg"/>
</dbReference>
<evidence type="ECO:0000256" key="2">
    <source>
        <dbReference type="ARBA" id="ARBA00023015"/>
    </source>
</evidence>
<dbReference type="EMBL" id="JASGXD010000010">
    <property type="protein sequence ID" value="KAK6003047.1"/>
    <property type="molecule type" value="Genomic_DNA"/>
</dbReference>
<evidence type="ECO:0000256" key="6">
    <source>
        <dbReference type="SAM" id="MobiDB-lite"/>
    </source>
</evidence>
<proteinExistence type="predicted"/>
<dbReference type="Gene3D" id="4.10.240.10">
    <property type="entry name" value="Zn(2)-C6 fungal-type DNA-binding domain"/>
    <property type="match status" value="1"/>
</dbReference>
<dbReference type="PROSITE" id="PS50048">
    <property type="entry name" value="ZN2_CY6_FUNGAL_2"/>
    <property type="match status" value="1"/>
</dbReference>
<dbReference type="SUPFAM" id="SSF57701">
    <property type="entry name" value="Zn2/Cys6 DNA-binding domain"/>
    <property type="match status" value="1"/>
</dbReference>
<dbReference type="PANTHER" id="PTHR31668:SF26">
    <property type="entry name" value="GLUCOSE TRANSPORT TRANSCRIPTION REGULATOR RGT1-RELATED"/>
    <property type="match status" value="1"/>
</dbReference>
<feature type="compositionally biased region" description="Polar residues" evidence="6">
    <location>
        <begin position="52"/>
        <end position="65"/>
    </location>
</feature>
<dbReference type="Proteomes" id="UP001341245">
    <property type="component" value="Unassembled WGS sequence"/>
</dbReference>
<feature type="compositionally biased region" description="Polar residues" evidence="6">
    <location>
        <begin position="103"/>
        <end position="113"/>
    </location>
</feature>
<comment type="caution">
    <text evidence="8">The sequence shown here is derived from an EMBL/GenBank/DDBJ whole genome shotgun (WGS) entry which is preliminary data.</text>
</comment>
<evidence type="ECO:0000256" key="3">
    <source>
        <dbReference type="ARBA" id="ARBA00023125"/>
    </source>
</evidence>
<feature type="domain" description="Zn(2)-C6 fungal-type" evidence="7">
    <location>
        <begin position="146"/>
        <end position="178"/>
    </location>
</feature>
<dbReference type="Pfam" id="PF00172">
    <property type="entry name" value="Zn_clus"/>
    <property type="match status" value="1"/>
</dbReference>
<keyword evidence="5" id="KW-0539">Nucleus</keyword>
<evidence type="ECO:0000256" key="4">
    <source>
        <dbReference type="ARBA" id="ARBA00023163"/>
    </source>
</evidence>
<keyword evidence="2" id="KW-0805">Transcription regulation</keyword>
<feature type="compositionally biased region" description="Basic and acidic residues" evidence="6">
    <location>
        <begin position="34"/>
        <end position="48"/>
    </location>
</feature>
<dbReference type="PANTHER" id="PTHR31668">
    <property type="entry name" value="GLUCOSE TRANSPORT TRANSCRIPTION REGULATOR RGT1-RELATED-RELATED"/>
    <property type="match status" value="1"/>
</dbReference>
<organism evidence="8 9">
    <name type="scientific">Aureobasidium pullulans</name>
    <name type="common">Black yeast</name>
    <name type="synonym">Pullularia pullulans</name>
    <dbReference type="NCBI Taxonomy" id="5580"/>
    <lineage>
        <taxon>Eukaryota</taxon>
        <taxon>Fungi</taxon>
        <taxon>Dikarya</taxon>
        <taxon>Ascomycota</taxon>
        <taxon>Pezizomycotina</taxon>
        <taxon>Dothideomycetes</taxon>
        <taxon>Dothideomycetidae</taxon>
        <taxon>Dothideales</taxon>
        <taxon>Saccotheciaceae</taxon>
        <taxon>Aureobasidium</taxon>
    </lineage>
</organism>
<keyword evidence="1" id="KW-0479">Metal-binding</keyword>
<dbReference type="CDD" id="cd00067">
    <property type="entry name" value="GAL4"/>
    <property type="match status" value="1"/>
</dbReference>
<name>A0ABR0TF37_AURPU</name>
<protein>
    <recommendedName>
        <fullName evidence="7">Zn(2)-C6 fungal-type domain-containing protein</fullName>
    </recommendedName>
</protein>